<proteinExistence type="predicted"/>
<dbReference type="Pfam" id="PF07735">
    <property type="entry name" value="FBA_2"/>
    <property type="match status" value="1"/>
</dbReference>
<dbReference type="RefSeq" id="XP_003093239.2">
    <property type="nucleotide sequence ID" value="XM_003093191.2"/>
</dbReference>
<dbReference type="AlphaFoldDB" id="E3NEC2"/>
<organism evidence="3">
    <name type="scientific">Caenorhabditis remanei</name>
    <name type="common">Caenorhabditis vulgaris</name>
    <dbReference type="NCBI Taxonomy" id="31234"/>
    <lineage>
        <taxon>Eukaryota</taxon>
        <taxon>Metazoa</taxon>
        <taxon>Ecdysozoa</taxon>
        <taxon>Nematoda</taxon>
        <taxon>Chromadorea</taxon>
        <taxon>Rhabditida</taxon>
        <taxon>Rhabditina</taxon>
        <taxon>Rhabditomorpha</taxon>
        <taxon>Rhabditoidea</taxon>
        <taxon>Rhabditidae</taxon>
        <taxon>Peloderinae</taxon>
        <taxon>Caenorhabditis</taxon>
    </lineage>
</organism>
<dbReference type="OMA" id="RCTIDFW"/>
<reference evidence="2" key="1">
    <citation type="submission" date="2007-07" db="EMBL/GenBank/DDBJ databases">
        <title>PCAP assembly of the Caenorhabditis remanei genome.</title>
        <authorList>
            <consortium name="The Caenorhabditis remanei Sequencing Consortium"/>
            <person name="Wilson R.K."/>
        </authorList>
    </citation>
    <scope>NUCLEOTIDE SEQUENCE [LARGE SCALE GENOMIC DNA]</scope>
    <source>
        <strain evidence="2">PB4641</strain>
    </source>
</reference>
<dbReference type="CTD" id="9810550"/>
<dbReference type="PANTHER" id="PTHR22899:SF0">
    <property type="entry name" value="F-BOX ASSOCIATED DOMAIN-CONTAINING PROTEIN-RELATED"/>
    <property type="match status" value="1"/>
</dbReference>
<dbReference type="OrthoDB" id="1107553at2759"/>
<dbReference type="InParanoid" id="E3NEC2"/>
<dbReference type="InterPro" id="IPR053222">
    <property type="entry name" value="Zygotic_Embryogenesis-Asso"/>
</dbReference>
<evidence type="ECO:0000313" key="2">
    <source>
        <dbReference type="EMBL" id="EFO94589.1"/>
    </source>
</evidence>
<dbReference type="KEGG" id="crq:GCK72_008547"/>
<dbReference type="EMBL" id="DS268620">
    <property type="protein sequence ID" value="EFO94589.1"/>
    <property type="molecule type" value="Genomic_DNA"/>
</dbReference>
<gene>
    <name evidence="2" type="ORF">CRE_06101</name>
</gene>
<evidence type="ECO:0000259" key="1">
    <source>
        <dbReference type="PROSITE" id="PS50181"/>
    </source>
</evidence>
<dbReference type="PROSITE" id="PS50181">
    <property type="entry name" value="FBOX"/>
    <property type="match status" value="1"/>
</dbReference>
<sequence>MEPTFPLLRLIENIIIEVIKNFPLTQLFEFSLVSTKTKKLVSALELKPKVFDIIISHSIRVNVSNERSDLNLYFYKDLNDQNVLLPVDITLPVAAYVGYEDTRILASPPYNFSDWLNHIQSVFCCNQSPKVFFCQGCEKFGIESLKGTIGNINTLIPIDVLTDESIRKVLKCFNVPSKLHLGRNPFEEACQIQQIFIRNYKRIVFHGVYSLDDMLLINSESVEFHHRPTQKQCNRFLKHWIRGSNPRLKYIELAIDDPNSVSREMLLKGIHCVDVAGEERLEICRKLLVDKFILNKFQTLSYHMVQIRRNDWTPAVIATETYENNILHICVFAVH</sequence>
<dbReference type="HOGENOM" id="CLU_028840_1_0_1"/>
<accession>E3NEC2</accession>
<dbReference type="InterPro" id="IPR001810">
    <property type="entry name" value="F-box_dom"/>
</dbReference>
<keyword evidence="3" id="KW-1185">Reference proteome</keyword>
<dbReference type="GeneID" id="9810550"/>
<evidence type="ECO:0000313" key="3">
    <source>
        <dbReference type="Proteomes" id="UP000008281"/>
    </source>
</evidence>
<dbReference type="Proteomes" id="UP000008281">
    <property type="component" value="Unassembled WGS sequence"/>
</dbReference>
<protein>
    <recommendedName>
        <fullName evidence="1">F-box domain-containing protein</fullName>
    </recommendedName>
</protein>
<dbReference type="PANTHER" id="PTHR22899">
    <property type="entry name" value="CYCLIN-RELATED F-BOX FAMILY"/>
    <property type="match status" value="1"/>
</dbReference>
<name>E3NEC2_CAERE</name>
<dbReference type="Pfam" id="PF00646">
    <property type="entry name" value="F-box"/>
    <property type="match status" value="1"/>
</dbReference>
<dbReference type="FunCoup" id="E3NEC2">
    <property type="interactions" value="1092"/>
</dbReference>
<dbReference type="InterPro" id="IPR012885">
    <property type="entry name" value="F-box_Sdz-33"/>
</dbReference>
<dbReference type="eggNOG" id="ENOG502TK4A">
    <property type="taxonomic scope" value="Eukaryota"/>
</dbReference>
<feature type="domain" description="F-box" evidence="1">
    <location>
        <begin position="4"/>
        <end position="54"/>
    </location>
</feature>